<evidence type="ECO:0000256" key="7">
    <source>
        <dbReference type="ARBA" id="ARBA00022741"/>
    </source>
</evidence>
<feature type="compositionally biased region" description="Pro residues" evidence="15">
    <location>
        <begin position="455"/>
        <end position="481"/>
    </location>
</feature>
<comment type="catalytic activity">
    <reaction evidence="12 14">
        <text>DNA(n) + a 2'-deoxyribonucleoside 5'-triphosphate = DNA(n+1) + diphosphate</text>
        <dbReference type="Rhea" id="RHEA:22508"/>
        <dbReference type="Rhea" id="RHEA-COMP:17339"/>
        <dbReference type="Rhea" id="RHEA-COMP:17340"/>
        <dbReference type="ChEBI" id="CHEBI:33019"/>
        <dbReference type="ChEBI" id="CHEBI:61560"/>
        <dbReference type="ChEBI" id="CHEBI:173112"/>
        <dbReference type="EC" id="2.7.7.7"/>
    </reaction>
</comment>
<dbReference type="GO" id="GO:0009360">
    <property type="term" value="C:DNA polymerase III complex"/>
    <property type="evidence" value="ECO:0007669"/>
    <property type="project" value="InterPro"/>
</dbReference>
<dbReference type="SMART" id="SM00382">
    <property type="entry name" value="AAA"/>
    <property type="match status" value="1"/>
</dbReference>
<dbReference type="GO" id="GO:0006261">
    <property type="term" value="P:DNA-templated DNA replication"/>
    <property type="evidence" value="ECO:0007669"/>
    <property type="project" value="TreeGrafter"/>
</dbReference>
<evidence type="ECO:0000256" key="10">
    <source>
        <dbReference type="ARBA" id="ARBA00022932"/>
    </source>
</evidence>
<dbReference type="SUPFAM" id="SSF52540">
    <property type="entry name" value="P-loop containing nucleoside triphosphate hydrolases"/>
    <property type="match status" value="1"/>
</dbReference>
<evidence type="ECO:0000256" key="2">
    <source>
        <dbReference type="ARBA" id="ARBA00012417"/>
    </source>
</evidence>
<dbReference type="EMBL" id="JAAGWG010000001">
    <property type="protein sequence ID" value="NEK84334.1"/>
    <property type="molecule type" value="Genomic_DNA"/>
</dbReference>
<comment type="subunit">
    <text evidence="14">DNA polymerase III contains a core (composed of alpha, epsilon and theta chains) that associates with a tau subunit. This core dimerizes to form the POLIII' complex. PolIII' associates with the gamma complex (composed of gamma, delta, delta', psi and chi chains) and with the beta chain to form the complete DNA polymerase III complex.</text>
</comment>
<name>A0A6L9VY54_9ACTN</name>
<evidence type="ECO:0000256" key="3">
    <source>
        <dbReference type="ARBA" id="ARBA00022679"/>
    </source>
</evidence>
<evidence type="ECO:0000256" key="9">
    <source>
        <dbReference type="ARBA" id="ARBA00022840"/>
    </source>
</evidence>
<dbReference type="FunFam" id="1.20.272.10:FF:000003">
    <property type="entry name" value="DNA polymerase III subunit gamma/tau"/>
    <property type="match status" value="1"/>
</dbReference>
<proteinExistence type="inferred from homology"/>
<keyword evidence="10 14" id="KW-0239">DNA-directed DNA polymerase</keyword>
<feature type="compositionally biased region" description="Low complexity" evidence="15">
    <location>
        <begin position="542"/>
        <end position="559"/>
    </location>
</feature>
<dbReference type="InterPro" id="IPR003593">
    <property type="entry name" value="AAA+_ATPase"/>
</dbReference>
<dbReference type="Gene3D" id="3.40.50.300">
    <property type="entry name" value="P-loop containing nucleotide triphosphate hydrolases"/>
    <property type="match status" value="1"/>
</dbReference>
<dbReference type="GO" id="GO:0046872">
    <property type="term" value="F:metal ion binding"/>
    <property type="evidence" value="ECO:0007669"/>
    <property type="project" value="UniProtKB-KW"/>
</dbReference>
<evidence type="ECO:0000256" key="8">
    <source>
        <dbReference type="ARBA" id="ARBA00022833"/>
    </source>
</evidence>
<evidence type="ECO:0000256" key="4">
    <source>
        <dbReference type="ARBA" id="ARBA00022695"/>
    </source>
</evidence>
<feature type="compositionally biased region" description="Low complexity" evidence="15">
    <location>
        <begin position="423"/>
        <end position="436"/>
    </location>
</feature>
<evidence type="ECO:0000256" key="1">
    <source>
        <dbReference type="ARBA" id="ARBA00006360"/>
    </source>
</evidence>
<dbReference type="Gene3D" id="1.20.272.10">
    <property type="match status" value="1"/>
</dbReference>
<accession>A0A6L9VY54</accession>
<dbReference type="SUPFAM" id="SSF48019">
    <property type="entry name" value="post-AAA+ oligomerization domain-like"/>
    <property type="match status" value="1"/>
</dbReference>
<dbReference type="InterPro" id="IPR027417">
    <property type="entry name" value="P-loop_NTPase"/>
</dbReference>
<evidence type="ECO:0000256" key="6">
    <source>
        <dbReference type="ARBA" id="ARBA00022723"/>
    </source>
</evidence>
<evidence type="ECO:0000256" key="12">
    <source>
        <dbReference type="ARBA" id="ARBA00049244"/>
    </source>
</evidence>
<feature type="compositionally biased region" description="Low complexity" evidence="15">
    <location>
        <begin position="508"/>
        <end position="532"/>
    </location>
</feature>
<evidence type="ECO:0000313" key="18">
    <source>
        <dbReference type="Proteomes" id="UP000479241"/>
    </source>
</evidence>
<dbReference type="NCBIfam" id="NF005846">
    <property type="entry name" value="PRK07764.1-6"/>
    <property type="match status" value="1"/>
</dbReference>
<evidence type="ECO:0000259" key="16">
    <source>
        <dbReference type="SMART" id="SM00382"/>
    </source>
</evidence>
<dbReference type="Pfam" id="PF12169">
    <property type="entry name" value="DNA_pol3_gamma3"/>
    <property type="match status" value="1"/>
</dbReference>
<keyword evidence="5 14" id="KW-0235">DNA replication</keyword>
<dbReference type="NCBIfam" id="TIGR02397">
    <property type="entry name" value="dnaX_nterm"/>
    <property type="match status" value="1"/>
</dbReference>
<dbReference type="InterPro" id="IPR050238">
    <property type="entry name" value="DNA_Rep/Repair_Clamp_Loader"/>
</dbReference>
<dbReference type="InterPro" id="IPR022754">
    <property type="entry name" value="DNA_pol_III_gamma-3"/>
</dbReference>
<dbReference type="InterPro" id="IPR045085">
    <property type="entry name" value="HLD_clamp_pol_III_gamma_tau"/>
</dbReference>
<reference evidence="17 18" key="1">
    <citation type="submission" date="2019-12" db="EMBL/GenBank/DDBJ databases">
        <title>the WGS of Blastococcus saxobsidens 67B17.</title>
        <authorList>
            <person name="Jiang Z."/>
        </authorList>
    </citation>
    <scope>NUCLEOTIDE SEQUENCE [LARGE SCALE GENOMIC DNA]</scope>
    <source>
        <strain evidence="17 18">67B17</strain>
    </source>
</reference>
<feature type="compositionally biased region" description="Basic and acidic residues" evidence="15">
    <location>
        <begin position="411"/>
        <end position="422"/>
    </location>
</feature>
<dbReference type="FunFam" id="3.40.50.300:FF:000014">
    <property type="entry name" value="DNA polymerase III subunit gamma/tau"/>
    <property type="match status" value="1"/>
</dbReference>
<keyword evidence="8" id="KW-0862">Zinc</keyword>
<dbReference type="CDD" id="cd18137">
    <property type="entry name" value="HLD_clamp_pol_III_gamma_tau"/>
    <property type="match status" value="1"/>
</dbReference>
<dbReference type="Pfam" id="PF22608">
    <property type="entry name" value="DNAX_ATPase_lid"/>
    <property type="match status" value="1"/>
</dbReference>
<feature type="domain" description="AAA+ ATPase" evidence="16">
    <location>
        <begin position="36"/>
        <end position="179"/>
    </location>
</feature>
<feature type="region of interest" description="Disordered" evidence="15">
    <location>
        <begin position="389"/>
        <end position="643"/>
    </location>
</feature>
<feature type="compositionally biased region" description="Low complexity" evidence="15">
    <location>
        <begin position="609"/>
        <end position="624"/>
    </location>
</feature>
<keyword evidence="6" id="KW-0479">Metal-binding</keyword>
<dbReference type="InterPro" id="IPR012763">
    <property type="entry name" value="DNA_pol_III_sug/sutau_N"/>
</dbReference>
<dbReference type="EC" id="2.7.7.7" evidence="2 14"/>
<organism evidence="17 18">
    <name type="scientific">Blastococcus saxobsidens</name>
    <dbReference type="NCBI Taxonomy" id="138336"/>
    <lineage>
        <taxon>Bacteria</taxon>
        <taxon>Bacillati</taxon>
        <taxon>Actinomycetota</taxon>
        <taxon>Actinomycetes</taxon>
        <taxon>Geodermatophilales</taxon>
        <taxon>Geodermatophilaceae</taxon>
        <taxon>Blastococcus</taxon>
    </lineage>
</organism>
<dbReference type="Gene3D" id="1.10.8.60">
    <property type="match status" value="1"/>
</dbReference>
<feature type="compositionally biased region" description="Low complexity" evidence="15">
    <location>
        <begin position="395"/>
        <end position="410"/>
    </location>
</feature>
<feature type="region of interest" description="Disordered" evidence="15">
    <location>
        <begin position="726"/>
        <end position="777"/>
    </location>
</feature>
<evidence type="ECO:0000256" key="14">
    <source>
        <dbReference type="RuleBase" id="RU364063"/>
    </source>
</evidence>
<keyword evidence="7 14" id="KW-0547">Nucleotide-binding</keyword>
<evidence type="ECO:0000256" key="13">
    <source>
        <dbReference type="ARBA" id="ARBA00074577"/>
    </source>
</evidence>
<gene>
    <name evidence="14" type="primary">dnaX</name>
    <name evidence="17" type="ORF">GCU60_00925</name>
</gene>
<dbReference type="InterPro" id="IPR008921">
    <property type="entry name" value="DNA_pol3_clamp-load_cplx_C"/>
</dbReference>
<keyword evidence="4 14" id="KW-0548">Nucleotidyltransferase</keyword>
<feature type="compositionally biased region" description="Low complexity" evidence="15">
    <location>
        <begin position="482"/>
        <end position="500"/>
    </location>
</feature>
<evidence type="ECO:0000256" key="5">
    <source>
        <dbReference type="ARBA" id="ARBA00022705"/>
    </source>
</evidence>
<protein>
    <recommendedName>
        <fullName evidence="13 14">DNA polymerase III subunit gamma/tau</fullName>
        <ecNumber evidence="2 14">2.7.7.7</ecNumber>
    </recommendedName>
</protein>
<comment type="function">
    <text evidence="11 14">DNA polymerase III is a complex, multichain enzyme responsible for most of the replicative synthesis in bacteria. This DNA polymerase also exhibits 3' to 5' exonuclease activity.</text>
</comment>
<comment type="similarity">
    <text evidence="1 14">Belongs to the DnaX/STICHEL family.</text>
</comment>
<keyword evidence="9 14" id="KW-0067">ATP-binding</keyword>
<keyword evidence="3 14" id="KW-0808">Transferase</keyword>
<dbReference type="GO" id="GO:0003887">
    <property type="term" value="F:DNA-directed DNA polymerase activity"/>
    <property type="evidence" value="ECO:0007669"/>
    <property type="project" value="UniProtKB-KW"/>
</dbReference>
<evidence type="ECO:0000256" key="15">
    <source>
        <dbReference type="SAM" id="MobiDB-lite"/>
    </source>
</evidence>
<comment type="caution">
    <text evidence="17">The sequence shown here is derived from an EMBL/GenBank/DDBJ whole genome shotgun (WGS) entry which is preliminary data.</text>
</comment>
<dbReference type="AlphaFoldDB" id="A0A6L9VY54"/>
<sequence>MALALYRKYRPATFAEVVGQEHVTAPLVNAVDGGRINHAYLFSGPRGCGKTSSARILARSLNCEQGPTSTPCGVCGSCVALAPDGPGSLDVIEIDAASHGGVDDARDLRERAFFAPVSSRYKVYIVDEAHMVTTQGFNALLKVVEEPPEFLVFIFATTEPEKVLPTIRSRTHHYPFRLVPPTTLRTLLEKTCEAEGVTVEPTVFPLVVRAGGGSVRDSLSILDQLLAGAGPEGVTYKGAVGLLGVTDDALLDETIDALAASDAPGVFRAVDRVVEAGHDPRRFATDLLDRLRDLIVLDAVPEAGGNGLLDCPPDRLDLMTSQAQALGSATLSRMADTVHEGLTEMRGTTAPRLLLELVCARMLLPATDGSSVATLQRLERLERRMSIAGEHAGRPEPAVAEAPVRAVPAREPAREPVREAPAREAAPPAAPAADAGAARREFVRRSQAAAAAAPTAPPAAPPAPTTAPSPAPAAAEPPAPARPAAAAAPAATPSSPAPAAGDWPEPARPGSRPAASAPATPATTDWPETAQPGSPPRPAAPRPGAAPAAPTAPAAAAPGRHPREAVAESDIPLPPEPTDDEDWPHAAQPAAVRAAETRLEQPRPPASPPRAAAESAPAPRGGEPTPMVSANPPDTAGADDGELTTADVRRVWPELLSVVKKHKRTTEALLKNAQVHQLANGVLTLSTSSPALARRLGDDLNKDVLRAALNELLGVRWRVDAVVEGSGPAAGPSVTPEAAREVARQAEAAEARELMAERAAETSAGGDREPEPAVDQEQAALQLLRAQLGARPVDS</sequence>
<dbReference type="GO" id="GO:0005524">
    <property type="term" value="F:ATP binding"/>
    <property type="evidence" value="ECO:0007669"/>
    <property type="project" value="UniProtKB-KW"/>
</dbReference>
<dbReference type="PANTHER" id="PTHR11669:SF0">
    <property type="entry name" value="PROTEIN STICHEL-LIKE 2"/>
    <property type="match status" value="1"/>
</dbReference>
<evidence type="ECO:0000256" key="11">
    <source>
        <dbReference type="ARBA" id="ARBA00037724"/>
    </source>
</evidence>
<dbReference type="RefSeq" id="WP_163201751.1">
    <property type="nucleotide sequence ID" value="NZ_JAAGWG010000001.1"/>
</dbReference>
<dbReference type="Pfam" id="PF13177">
    <property type="entry name" value="DNA_pol3_delta2"/>
    <property type="match status" value="1"/>
</dbReference>
<dbReference type="Proteomes" id="UP000479241">
    <property type="component" value="Unassembled WGS sequence"/>
</dbReference>
<dbReference type="PANTHER" id="PTHR11669">
    <property type="entry name" value="REPLICATION FACTOR C / DNA POLYMERASE III GAMMA-TAU SUBUNIT"/>
    <property type="match status" value="1"/>
</dbReference>
<evidence type="ECO:0000313" key="17">
    <source>
        <dbReference type="EMBL" id="NEK84334.1"/>
    </source>
</evidence>
<dbReference type="GO" id="GO:0003677">
    <property type="term" value="F:DNA binding"/>
    <property type="evidence" value="ECO:0007669"/>
    <property type="project" value="InterPro"/>
</dbReference>
<dbReference type="CDD" id="cd00009">
    <property type="entry name" value="AAA"/>
    <property type="match status" value="1"/>
</dbReference>
<feature type="compositionally biased region" description="Basic and acidic residues" evidence="15">
    <location>
        <begin position="738"/>
        <end position="771"/>
    </location>
</feature>